<feature type="transmembrane region" description="Helical" evidence="1">
    <location>
        <begin position="12"/>
        <end position="33"/>
    </location>
</feature>
<keyword evidence="1" id="KW-0472">Membrane</keyword>
<protein>
    <submittedName>
        <fullName evidence="2">Nitrous oxide reductase</fullName>
    </submittedName>
</protein>
<dbReference type="GO" id="GO:0005886">
    <property type="term" value="C:plasma membrane"/>
    <property type="evidence" value="ECO:0007669"/>
    <property type="project" value="UniProtKB-SubCell"/>
</dbReference>
<keyword evidence="3" id="KW-1185">Reference proteome</keyword>
<evidence type="ECO:0000313" key="3">
    <source>
        <dbReference type="Proteomes" id="UP000050454"/>
    </source>
</evidence>
<feature type="transmembrane region" description="Helical" evidence="1">
    <location>
        <begin position="122"/>
        <end position="143"/>
    </location>
</feature>
<accession>A0A0N8H9A0</accession>
<dbReference type="AlphaFoldDB" id="A0A0N8H9A0"/>
<dbReference type="RefSeq" id="WP_055151735.1">
    <property type="nucleotide sequence ID" value="NZ_JXSZ01000015.1"/>
</dbReference>
<feature type="transmembrane region" description="Helical" evidence="1">
    <location>
        <begin position="45"/>
        <end position="67"/>
    </location>
</feature>
<gene>
    <name evidence="2" type="ORF">AFM12_18730</name>
</gene>
<dbReference type="STRING" id="1605367.AFM12_18730"/>
<dbReference type="Pfam" id="PF12679">
    <property type="entry name" value="ABC2_membrane_2"/>
    <property type="match status" value="1"/>
</dbReference>
<dbReference type="EMBL" id="LGTQ01000015">
    <property type="protein sequence ID" value="KPM46788.1"/>
    <property type="molecule type" value="Genomic_DNA"/>
</dbReference>
<keyword evidence="1" id="KW-0812">Transmembrane</keyword>
<name>A0A0N8H9A0_9BACT</name>
<reference evidence="2 3" key="1">
    <citation type="submission" date="2015-07" db="EMBL/GenBank/DDBJ databases">
        <title>The draft genome sequence of Leadbetterella sp. JN14-9.</title>
        <authorList>
            <person name="Liu Y."/>
            <person name="Du J."/>
            <person name="Shao Z."/>
        </authorList>
    </citation>
    <scope>NUCLEOTIDE SEQUENCE [LARGE SCALE GENOMIC DNA]</scope>
    <source>
        <strain evidence="2 3">JN14-9</strain>
    </source>
</reference>
<feature type="transmembrane region" description="Helical" evidence="1">
    <location>
        <begin position="225"/>
        <end position="251"/>
    </location>
</feature>
<dbReference type="Proteomes" id="UP000050454">
    <property type="component" value="Unassembled WGS sequence"/>
</dbReference>
<keyword evidence="1" id="KW-1133">Transmembrane helix</keyword>
<organism evidence="2 3">
    <name type="scientific">Jiulongibacter sediminis</name>
    <dbReference type="NCBI Taxonomy" id="1605367"/>
    <lineage>
        <taxon>Bacteria</taxon>
        <taxon>Pseudomonadati</taxon>
        <taxon>Bacteroidota</taxon>
        <taxon>Cytophagia</taxon>
        <taxon>Cytophagales</taxon>
        <taxon>Leadbetterellaceae</taxon>
        <taxon>Jiulongibacter</taxon>
    </lineage>
</organism>
<evidence type="ECO:0000256" key="1">
    <source>
        <dbReference type="SAM" id="Phobius"/>
    </source>
</evidence>
<dbReference type="GO" id="GO:0140359">
    <property type="term" value="F:ABC-type transporter activity"/>
    <property type="evidence" value="ECO:0007669"/>
    <property type="project" value="InterPro"/>
</dbReference>
<dbReference type="OrthoDB" id="1068411at2"/>
<proteinExistence type="predicted"/>
<feature type="transmembrane region" description="Helical" evidence="1">
    <location>
        <begin position="88"/>
        <end position="110"/>
    </location>
</feature>
<feature type="transmembrane region" description="Helical" evidence="1">
    <location>
        <begin position="196"/>
        <end position="218"/>
    </location>
</feature>
<evidence type="ECO:0000313" key="2">
    <source>
        <dbReference type="EMBL" id="KPM46788.1"/>
    </source>
</evidence>
<comment type="caution">
    <text evidence="2">The sequence shown here is derived from an EMBL/GenBank/DDBJ whole genome shotgun (WGS) entry which is preliminary data.</text>
</comment>
<feature type="transmembrane region" description="Helical" evidence="1">
    <location>
        <begin position="155"/>
        <end position="176"/>
    </location>
</feature>
<sequence length="255" mass="28249">MIKILKYILIDILKNRFVIGYTVLLAILSWAFFGFEINPEKAVLSLLSLNLIVVPLVCLVFPTIYLYNATEFTELLATQPIGRRSIFLSQYLGIALSMILAFLIGVGLPVMAYGGGEAGLRLILTGTLLSLVFVSLSFLAVMLTADKAKGIGITLALWFFFALLYDGLVLLIYLIFSDYPLDFATMGFAFLNPIDLARILVLVEMDVSAILGLTGALFKDFFGSTYGLFFALVALLLWFIWPVLAALKIFIRKDL</sequence>